<dbReference type="SUPFAM" id="SSF56672">
    <property type="entry name" value="DNA/RNA polymerases"/>
    <property type="match status" value="1"/>
</dbReference>
<dbReference type="InterPro" id="IPR023211">
    <property type="entry name" value="DNA_pol_palm_dom_sf"/>
</dbReference>
<dbReference type="OrthoDB" id="2414538at2759"/>
<dbReference type="Gene3D" id="3.90.1600.10">
    <property type="entry name" value="Palm domain of DNA polymerase"/>
    <property type="match status" value="1"/>
</dbReference>
<gene>
    <name evidence="1" type="ORF">FWILDA_LOCUS16826</name>
</gene>
<organism evidence="1 2">
    <name type="scientific">Funneliformis geosporum</name>
    <dbReference type="NCBI Taxonomy" id="1117311"/>
    <lineage>
        <taxon>Eukaryota</taxon>
        <taxon>Fungi</taxon>
        <taxon>Fungi incertae sedis</taxon>
        <taxon>Mucoromycota</taxon>
        <taxon>Glomeromycotina</taxon>
        <taxon>Glomeromycetes</taxon>
        <taxon>Glomerales</taxon>
        <taxon>Glomeraceae</taxon>
        <taxon>Funneliformis</taxon>
    </lineage>
</organism>
<comment type="caution">
    <text evidence="1">The sequence shown here is derived from an EMBL/GenBank/DDBJ whole genome shotgun (WGS) entry which is preliminary data.</text>
</comment>
<accession>A0A9W4T729</accession>
<reference evidence="1" key="1">
    <citation type="submission" date="2022-08" db="EMBL/GenBank/DDBJ databases">
        <authorList>
            <person name="Kallberg Y."/>
            <person name="Tangrot J."/>
            <person name="Rosling A."/>
        </authorList>
    </citation>
    <scope>NUCLEOTIDE SEQUENCE</scope>
    <source>
        <strain evidence="1">Wild A</strain>
    </source>
</reference>
<dbReference type="Proteomes" id="UP001153678">
    <property type="component" value="Unassembled WGS sequence"/>
</dbReference>
<dbReference type="InterPro" id="IPR043502">
    <property type="entry name" value="DNA/RNA_pol_sf"/>
</dbReference>
<proteinExistence type="predicted"/>
<evidence type="ECO:0000313" key="2">
    <source>
        <dbReference type="Proteomes" id="UP001153678"/>
    </source>
</evidence>
<dbReference type="AlphaFoldDB" id="A0A9W4T729"/>
<evidence type="ECO:0000313" key="1">
    <source>
        <dbReference type="EMBL" id="CAI2194937.1"/>
    </source>
</evidence>
<protein>
    <submittedName>
        <fullName evidence="1">13239_t:CDS:1</fullName>
    </submittedName>
</protein>
<keyword evidence="2" id="KW-1185">Reference proteome</keyword>
<sequence>MRVEFKAYLTLLGKKKLQLGKIISSAKKRGKRVLESLNSEYLSEAGNLKSSIFLCELAEGTISSGKYNLNFVAEFITKKGFGIKYGDTNSLYLTCPDKYYEKCDEDFS</sequence>
<dbReference type="EMBL" id="CAMKVN010011669">
    <property type="protein sequence ID" value="CAI2194937.1"/>
    <property type="molecule type" value="Genomic_DNA"/>
</dbReference>
<name>A0A9W4T729_9GLOM</name>